<dbReference type="PANTHER" id="PTHR35580:SF1">
    <property type="entry name" value="PHYTASE-LIKE DOMAIN-CONTAINING PROTEIN"/>
    <property type="match status" value="1"/>
</dbReference>
<dbReference type="Pfam" id="PF06739">
    <property type="entry name" value="SBBP"/>
    <property type="match status" value="4"/>
</dbReference>
<feature type="domain" description="SbsA Ig-like" evidence="3">
    <location>
        <begin position="29"/>
        <end position="126"/>
    </location>
</feature>
<keyword evidence="5" id="KW-1185">Reference proteome</keyword>
<dbReference type="InterPro" id="IPR011042">
    <property type="entry name" value="6-blade_b-propeller_TolB-like"/>
</dbReference>
<evidence type="ECO:0000256" key="2">
    <source>
        <dbReference type="SAM" id="SignalP"/>
    </source>
</evidence>
<keyword evidence="1 2" id="KW-0732">Signal</keyword>
<name>A0ABV7WQS5_9GAMM</name>
<dbReference type="PANTHER" id="PTHR35580">
    <property type="entry name" value="CELL SURFACE GLYCOPROTEIN (S-LAYER PROTEIN)-LIKE PROTEIN"/>
    <property type="match status" value="1"/>
</dbReference>
<dbReference type="InterPro" id="IPR032812">
    <property type="entry name" value="SbsA_Ig"/>
</dbReference>
<feature type="chain" id="PRO_5045062052" evidence="2">
    <location>
        <begin position="22"/>
        <end position="533"/>
    </location>
</feature>
<evidence type="ECO:0000256" key="1">
    <source>
        <dbReference type="ARBA" id="ARBA00022729"/>
    </source>
</evidence>
<dbReference type="Proteomes" id="UP001595710">
    <property type="component" value="Unassembled WGS sequence"/>
</dbReference>
<dbReference type="Gene3D" id="2.120.10.30">
    <property type="entry name" value="TolB, C-terminal domain"/>
    <property type="match status" value="1"/>
</dbReference>
<sequence>MMYRVLAFTVTILLMSCNVIENQQNNSDIPRIVSVSPEYNSTNQPTHGPISVEFSVAMDTTTINSSTLSLDPETLGNFTYSADKKTVTFTPENPLLEGTTYTVTMAGTIKSAKGHSLPASVFSFTTDRWQGIKLNGVIESKTGGSALATDSQGNIWVAGSTDGDLNGNLGTAHNDAFLIKYSSLGERLQTILHGGEGDTFPSSLTIDNDDNLYIAGFTTGSLGGESLVGDSDAFISKFDKHGEWQWTQFTGESSTVSEVNELVLDEDGFIYVAGSIQPDNKTSKMFVAKLDPITGDLNKAIFSVGTNEQLIPGGIAVDSNLNVFIAGRTSASFDNVSMTGTGFNAFITKLNANLSQKTTELFGAEQLDLYVTDLLTDSDGHLIVVGNTSGTGTLHSQSIKGIKDTFFVEFDTNFTRQWTALYGEPNAQSGAESAFLDSSGNMYIVGDTYSSLSGNSYGGTGDAFISKLTSIGQTLWTRQFGASGGSTYGYDIKVDNYGNVFVTGESFVGLNGNVRIGTSDVFIAKYNSDGELQ</sequence>
<reference evidence="5" key="1">
    <citation type="journal article" date="2019" name="Int. J. Syst. Evol. Microbiol.">
        <title>The Global Catalogue of Microorganisms (GCM) 10K type strain sequencing project: providing services to taxonomists for standard genome sequencing and annotation.</title>
        <authorList>
            <consortium name="The Broad Institute Genomics Platform"/>
            <consortium name="The Broad Institute Genome Sequencing Center for Infectious Disease"/>
            <person name="Wu L."/>
            <person name="Ma J."/>
        </authorList>
    </citation>
    <scope>NUCLEOTIDE SEQUENCE [LARGE SCALE GENOMIC DNA]</scope>
    <source>
        <strain evidence="5">CECT 8288</strain>
    </source>
</reference>
<dbReference type="Gene3D" id="2.60.40.1220">
    <property type="match status" value="1"/>
</dbReference>
<dbReference type="InterPro" id="IPR010620">
    <property type="entry name" value="SBBP_repeat"/>
</dbReference>
<proteinExistence type="predicted"/>
<organism evidence="4 5">
    <name type="scientific">Reinekea marina</name>
    <dbReference type="NCBI Taxonomy" id="1310421"/>
    <lineage>
        <taxon>Bacteria</taxon>
        <taxon>Pseudomonadati</taxon>
        <taxon>Pseudomonadota</taxon>
        <taxon>Gammaproteobacteria</taxon>
        <taxon>Oceanospirillales</taxon>
        <taxon>Saccharospirillaceae</taxon>
        <taxon>Reinekea</taxon>
    </lineage>
</organism>
<feature type="signal peptide" evidence="2">
    <location>
        <begin position="1"/>
        <end position="21"/>
    </location>
</feature>
<dbReference type="PROSITE" id="PS51257">
    <property type="entry name" value="PROKAR_LIPOPROTEIN"/>
    <property type="match status" value="1"/>
</dbReference>
<protein>
    <submittedName>
        <fullName evidence="4">SBBP repeat-containing protein</fullName>
    </submittedName>
</protein>
<dbReference type="RefSeq" id="WP_290280657.1">
    <property type="nucleotide sequence ID" value="NZ_JAUFQI010000001.1"/>
</dbReference>
<dbReference type="EMBL" id="JBHRYN010000010">
    <property type="protein sequence ID" value="MFC3701648.1"/>
    <property type="molecule type" value="Genomic_DNA"/>
</dbReference>
<dbReference type="InterPro" id="IPR014755">
    <property type="entry name" value="Cu-Rt/internalin_Ig-like"/>
</dbReference>
<evidence type="ECO:0000313" key="4">
    <source>
        <dbReference type="EMBL" id="MFC3701648.1"/>
    </source>
</evidence>
<dbReference type="SUPFAM" id="SSF63829">
    <property type="entry name" value="Calcium-dependent phosphotriesterase"/>
    <property type="match status" value="1"/>
</dbReference>
<dbReference type="Pfam" id="PF13205">
    <property type="entry name" value="Big_5"/>
    <property type="match status" value="1"/>
</dbReference>
<comment type="caution">
    <text evidence="4">The sequence shown here is derived from an EMBL/GenBank/DDBJ whole genome shotgun (WGS) entry which is preliminary data.</text>
</comment>
<accession>A0ABV7WQS5</accession>
<dbReference type="InterPro" id="IPR052918">
    <property type="entry name" value="Motility_Chemotaxis_Reg"/>
</dbReference>
<evidence type="ECO:0000259" key="3">
    <source>
        <dbReference type="Pfam" id="PF13205"/>
    </source>
</evidence>
<gene>
    <name evidence="4" type="ORF">ACFOND_08370</name>
</gene>
<evidence type="ECO:0000313" key="5">
    <source>
        <dbReference type="Proteomes" id="UP001595710"/>
    </source>
</evidence>